<evidence type="ECO:0000313" key="2">
    <source>
        <dbReference type="Proteomes" id="UP001454036"/>
    </source>
</evidence>
<organism evidence="1 2">
    <name type="scientific">Lithospermum erythrorhizon</name>
    <name type="common">Purple gromwell</name>
    <name type="synonym">Lithospermum officinale var. erythrorhizon</name>
    <dbReference type="NCBI Taxonomy" id="34254"/>
    <lineage>
        <taxon>Eukaryota</taxon>
        <taxon>Viridiplantae</taxon>
        <taxon>Streptophyta</taxon>
        <taxon>Embryophyta</taxon>
        <taxon>Tracheophyta</taxon>
        <taxon>Spermatophyta</taxon>
        <taxon>Magnoliopsida</taxon>
        <taxon>eudicotyledons</taxon>
        <taxon>Gunneridae</taxon>
        <taxon>Pentapetalae</taxon>
        <taxon>asterids</taxon>
        <taxon>lamiids</taxon>
        <taxon>Boraginales</taxon>
        <taxon>Boraginaceae</taxon>
        <taxon>Boraginoideae</taxon>
        <taxon>Lithospermeae</taxon>
        <taxon>Lithospermum</taxon>
    </lineage>
</organism>
<proteinExistence type="predicted"/>
<sequence>MGAGTPIRTTVHTCHPPQSKEVRLDFSRCGCVLSPEDFVRLRARFRIPLSMVMQLPQATKRALTPAPGMRTIFVAALENGLRFPPHLFVTGVLTLVGVCPTQLTPNSELVLTAFSHRTQDDSLLYFCTNPSFKHLCSPHFSKLDPEI</sequence>
<evidence type="ECO:0000313" key="1">
    <source>
        <dbReference type="EMBL" id="GAA0186044.1"/>
    </source>
</evidence>
<dbReference type="AlphaFoldDB" id="A0AAV3RYL7"/>
<dbReference type="Proteomes" id="UP001454036">
    <property type="component" value="Unassembled WGS sequence"/>
</dbReference>
<dbReference type="EMBL" id="BAABME010013320">
    <property type="protein sequence ID" value="GAA0186044.1"/>
    <property type="molecule type" value="Genomic_DNA"/>
</dbReference>
<protein>
    <submittedName>
        <fullName evidence="1">Uncharacterized protein</fullName>
    </submittedName>
</protein>
<keyword evidence="2" id="KW-1185">Reference proteome</keyword>
<reference evidence="1 2" key="1">
    <citation type="submission" date="2024-01" db="EMBL/GenBank/DDBJ databases">
        <title>The complete chloroplast genome sequence of Lithospermum erythrorhizon: insights into the phylogenetic relationship among Boraginaceae species and the maternal lineages of purple gromwells.</title>
        <authorList>
            <person name="Okada T."/>
            <person name="Watanabe K."/>
        </authorList>
    </citation>
    <scope>NUCLEOTIDE SEQUENCE [LARGE SCALE GENOMIC DNA]</scope>
</reference>
<name>A0AAV3RYL7_LITER</name>
<accession>A0AAV3RYL7</accession>
<comment type="caution">
    <text evidence="1">The sequence shown here is derived from an EMBL/GenBank/DDBJ whole genome shotgun (WGS) entry which is preliminary data.</text>
</comment>
<gene>
    <name evidence="1" type="ORF">LIER_33332</name>
</gene>